<dbReference type="InterPro" id="IPR006047">
    <property type="entry name" value="GH13_cat_dom"/>
</dbReference>
<dbReference type="PANTHER" id="PTHR10357">
    <property type="entry name" value="ALPHA-AMYLASE FAMILY MEMBER"/>
    <property type="match status" value="1"/>
</dbReference>
<evidence type="ECO:0000313" key="4">
    <source>
        <dbReference type="Proteomes" id="UP001597351"/>
    </source>
</evidence>
<dbReference type="Gene3D" id="3.20.20.80">
    <property type="entry name" value="Glycosidases"/>
    <property type="match status" value="1"/>
</dbReference>
<dbReference type="SUPFAM" id="SSF51011">
    <property type="entry name" value="Glycosyl hydrolase domain"/>
    <property type="match status" value="1"/>
</dbReference>
<evidence type="ECO:0000256" key="1">
    <source>
        <dbReference type="ARBA" id="ARBA00022801"/>
    </source>
</evidence>
<name>A0ABW4TNB0_9ACTN</name>
<dbReference type="CDD" id="cd11333">
    <property type="entry name" value="AmyAc_SI_OligoGlu_DGase"/>
    <property type="match status" value="1"/>
</dbReference>
<reference evidence="4" key="1">
    <citation type="journal article" date="2019" name="Int. J. Syst. Evol. Microbiol.">
        <title>The Global Catalogue of Microorganisms (GCM) 10K type strain sequencing project: providing services to taxonomists for standard genome sequencing and annotation.</title>
        <authorList>
            <consortium name="The Broad Institute Genomics Platform"/>
            <consortium name="The Broad Institute Genome Sequencing Center for Infectious Disease"/>
            <person name="Wu L."/>
            <person name="Ma J."/>
        </authorList>
    </citation>
    <scope>NUCLEOTIDE SEQUENCE [LARGE SCALE GENOMIC DNA]</scope>
    <source>
        <strain evidence="4">CGMCC 1.12477</strain>
    </source>
</reference>
<protein>
    <submittedName>
        <fullName evidence="3">Alpha-glucosidase</fullName>
    </submittedName>
</protein>
<proteinExistence type="predicted"/>
<accession>A0ABW4TNB0</accession>
<comment type="caution">
    <text evidence="3">The sequence shown here is derived from an EMBL/GenBank/DDBJ whole genome shotgun (WGS) entry which is preliminary data.</text>
</comment>
<dbReference type="SUPFAM" id="SSF51445">
    <property type="entry name" value="(Trans)glycosidases"/>
    <property type="match status" value="1"/>
</dbReference>
<keyword evidence="4" id="KW-1185">Reference proteome</keyword>
<dbReference type="InterPro" id="IPR017853">
    <property type="entry name" value="GH"/>
</dbReference>
<dbReference type="EMBL" id="JBHUGD010000003">
    <property type="protein sequence ID" value="MFD1948050.1"/>
    <property type="molecule type" value="Genomic_DNA"/>
</dbReference>
<dbReference type="Gene3D" id="2.60.40.1180">
    <property type="entry name" value="Golgi alpha-mannosidase II"/>
    <property type="match status" value="1"/>
</dbReference>
<dbReference type="NCBIfam" id="NF008183">
    <property type="entry name" value="PRK10933.1"/>
    <property type="match status" value="1"/>
</dbReference>
<evidence type="ECO:0000313" key="3">
    <source>
        <dbReference type="EMBL" id="MFD1948050.1"/>
    </source>
</evidence>
<dbReference type="Pfam" id="PF00128">
    <property type="entry name" value="Alpha-amylase"/>
    <property type="match status" value="1"/>
</dbReference>
<evidence type="ECO:0000259" key="2">
    <source>
        <dbReference type="SMART" id="SM00642"/>
    </source>
</evidence>
<dbReference type="SMART" id="SM00642">
    <property type="entry name" value="Aamy"/>
    <property type="match status" value="1"/>
</dbReference>
<dbReference type="RefSeq" id="WP_343919724.1">
    <property type="nucleotide sequence ID" value="NZ_BAAAJT010000002.1"/>
</dbReference>
<keyword evidence="1" id="KW-0378">Hydrolase</keyword>
<dbReference type="InterPro" id="IPR045857">
    <property type="entry name" value="O16G_dom_2"/>
</dbReference>
<sequence>MTSNPDVVARDWWKSAVVYQVYPRSFMDGNGDGVGDIPGIRQRLDHLEHLGVDVVWLSPVYRSPMDDNGYDISDYYDVDPLFGTLEDLDGLIEDLHARGMKLVMDLVVNHTSSAHAWFEESRSSRDNPKRDWYWWRPPRPGRTGGEPGAEPTNWGSVFSGSAWAWDEATGEYYLHIFAESQPDLNWENPEVRQAVYSMMNWWLDRGVDGFRMDVINLISKVTVPGSPGLLDGEVGGNGGPINTRVYGDQGPYVLNGPRVHDYLQEMHREVFAHRPAGLLTVGETPATSVDQARLYTDPARAEVDMVFQFEHVDLDSGPQGKWDIVPMTVRDLKESLFRWQEGLAEAGWNSLYLGNHDQPRLVSRFGDDSPEHREASATALATMLHLLRGTPYVYQGDEIGMANTPLPDISHCRDVESINAYQDLLDAGLPPEEAMGRIRHKSRDNARTPVQWDDSPHAGFSTADPWLPASPDHATVNVAAQVGVAGSVLEHHRALIALRHEEPVVVHGETVPVLADHEQVVAFVRRHEGRELLVVVNASSEDGVVADVPDAEAWASAELVLCNRASPSHDGFVLGPWEARVHRR</sequence>
<dbReference type="Proteomes" id="UP001597351">
    <property type="component" value="Unassembled WGS sequence"/>
</dbReference>
<feature type="domain" description="Glycosyl hydrolase family 13 catalytic" evidence="2">
    <location>
        <begin position="20"/>
        <end position="447"/>
    </location>
</feature>
<gene>
    <name evidence="3" type="ORF">ACFSDE_14715</name>
</gene>
<dbReference type="Gene3D" id="3.90.400.10">
    <property type="entry name" value="Oligo-1,6-glucosidase, Domain 2"/>
    <property type="match status" value="1"/>
</dbReference>
<dbReference type="InterPro" id="IPR013780">
    <property type="entry name" value="Glyco_hydro_b"/>
</dbReference>
<organism evidence="3 4">
    <name type="scientific">Nocardioides aestuarii</name>
    <dbReference type="NCBI Taxonomy" id="252231"/>
    <lineage>
        <taxon>Bacteria</taxon>
        <taxon>Bacillati</taxon>
        <taxon>Actinomycetota</taxon>
        <taxon>Actinomycetes</taxon>
        <taxon>Propionibacteriales</taxon>
        <taxon>Nocardioidaceae</taxon>
        <taxon>Nocardioides</taxon>
    </lineage>
</organism>
<dbReference type="PANTHER" id="PTHR10357:SF184">
    <property type="entry name" value="OLIGO-1,6-GLUCOSIDASE 1"/>
    <property type="match status" value="1"/>
</dbReference>